<dbReference type="GO" id="GO:0016491">
    <property type="term" value="F:oxidoreductase activity"/>
    <property type="evidence" value="ECO:0007669"/>
    <property type="project" value="UniProtKB-KW"/>
</dbReference>
<dbReference type="EMBL" id="UINC01066383">
    <property type="protein sequence ID" value="SVB97038.1"/>
    <property type="molecule type" value="Genomic_DNA"/>
</dbReference>
<dbReference type="SUPFAM" id="SSF54292">
    <property type="entry name" value="2Fe-2S ferredoxin-like"/>
    <property type="match status" value="1"/>
</dbReference>
<dbReference type="InterPro" id="IPR036884">
    <property type="entry name" value="2Fe-2S-bd_dom_sf"/>
</dbReference>
<dbReference type="SUPFAM" id="SSF47741">
    <property type="entry name" value="CO dehydrogenase ISP C-domain like"/>
    <property type="match status" value="1"/>
</dbReference>
<proteinExistence type="predicted"/>
<sequence length="149" mass="15708">MRVTLRVNGKLSEVPPSFIGRRLLDYLRTELGLTGVKEGCGEGDCGACTVLVEGQPMCSCLLLTGVLDGREITTIEGLPETFLAQFSAACAEYGAVQCGYCTPGIAVMAAWLQAGGSEVSAQPITKLLEGNLCRCTGYQQIIEALSALQ</sequence>
<organism evidence="7">
    <name type="scientific">marine metagenome</name>
    <dbReference type="NCBI Taxonomy" id="408172"/>
    <lineage>
        <taxon>unclassified sequences</taxon>
        <taxon>metagenomes</taxon>
        <taxon>ecological metagenomes</taxon>
    </lineage>
</organism>
<feature type="domain" description="2Fe-2S ferredoxin-type" evidence="6">
    <location>
        <begin position="1"/>
        <end position="78"/>
    </location>
</feature>
<evidence type="ECO:0000256" key="3">
    <source>
        <dbReference type="ARBA" id="ARBA00023002"/>
    </source>
</evidence>
<dbReference type="InterPro" id="IPR051452">
    <property type="entry name" value="Diverse_Oxidoreductases"/>
</dbReference>
<evidence type="ECO:0000256" key="2">
    <source>
        <dbReference type="ARBA" id="ARBA00022723"/>
    </source>
</evidence>
<dbReference type="PROSITE" id="PS51085">
    <property type="entry name" value="2FE2S_FER_2"/>
    <property type="match status" value="1"/>
</dbReference>
<dbReference type="AlphaFoldDB" id="A0A382IBV7"/>
<name>A0A382IBV7_9ZZZZ</name>
<evidence type="ECO:0000313" key="7">
    <source>
        <dbReference type="EMBL" id="SVB97038.1"/>
    </source>
</evidence>
<keyword evidence="5" id="KW-0411">Iron-sulfur</keyword>
<dbReference type="PROSITE" id="PS00197">
    <property type="entry name" value="2FE2S_FER_1"/>
    <property type="match status" value="1"/>
</dbReference>
<gene>
    <name evidence="7" type="ORF">METZ01_LOCUS249892</name>
</gene>
<reference evidence="7" key="1">
    <citation type="submission" date="2018-05" db="EMBL/GenBank/DDBJ databases">
        <authorList>
            <person name="Lanie J.A."/>
            <person name="Ng W.-L."/>
            <person name="Kazmierczak K.M."/>
            <person name="Andrzejewski T.M."/>
            <person name="Davidsen T.M."/>
            <person name="Wayne K.J."/>
            <person name="Tettelin H."/>
            <person name="Glass J.I."/>
            <person name="Rusch D."/>
            <person name="Podicherti R."/>
            <person name="Tsui H.-C.T."/>
            <person name="Winkler M.E."/>
        </authorList>
    </citation>
    <scope>NUCLEOTIDE SEQUENCE</scope>
</reference>
<dbReference type="Pfam" id="PF01799">
    <property type="entry name" value="Fer2_2"/>
    <property type="match status" value="1"/>
</dbReference>
<dbReference type="Gene3D" id="1.10.150.120">
    <property type="entry name" value="[2Fe-2S]-binding domain"/>
    <property type="match status" value="1"/>
</dbReference>
<evidence type="ECO:0000256" key="5">
    <source>
        <dbReference type="ARBA" id="ARBA00023014"/>
    </source>
</evidence>
<keyword evidence="4" id="KW-0408">Iron</keyword>
<evidence type="ECO:0000256" key="1">
    <source>
        <dbReference type="ARBA" id="ARBA00022714"/>
    </source>
</evidence>
<keyword evidence="3" id="KW-0560">Oxidoreductase</keyword>
<dbReference type="GO" id="GO:0051537">
    <property type="term" value="F:2 iron, 2 sulfur cluster binding"/>
    <property type="evidence" value="ECO:0007669"/>
    <property type="project" value="UniProtKB-KW"/>
</dbReference>
<dbReference type="InterPro" id="IPR036010">
    <property type="entry name" value="2Fe-2S_ferredoxin-like_sf"/>
</dbReference>
<dbReference type="InterPro" id="IPR006058">
    <property type="entry name" value="2Fe2S_fd_BS"/>
</dbReference>
<dbReference type="Pfam" id="PF00111">
    <property type="entry name" value="Fer2"/>
    <property type="match status" value="1"/>
</dbReference>
<keyword evidence="1" id="KW-0001">2Fe-2S</keyword>
<dbReference type="InterPro" id="IPR001041">
    <property type="entry name" value="2Fe-2S_ferredoxin-type"/>
</dbReference>
<keyword evidence="2" id="KW-0479">Metal-binding</keyword>
<dbReference type="InterPro" id="IPR002888">
    <property type="entry name" value="2Fe-2S-bd"/>
</dbReference>
<dbReference type="PANTHER" id="PTHR44379">
    <property type="entry name" value="OXIDOREDUCTASE WITH IRON-SULFUR SUBUNIT"/>
    <property type="match status" value="1"/>
</dbReference>
<protein>
    <recommendedName>
        <fullName evidence="6">2Fe-2S ferredoxin-type domain-containing protein</fullName>
    </recommendedName>
</protein>
<dbReference type="GO" id="GO:0046872">
    <property type="term" value="F:metal ion binding"/>
    <property type="evidence" value="ECO:0007669"/>
    <property type="project" value="UniProtKB-KW"/>
</dbReference>
<dbReference type="PANTHER" id="PTHR44379:SF8">
    <property type="entry name" value="XANTHINE DEHYDROGENASE IRON-SULFUR-BINDING SUBUNIT XDHC-RELATED"/>
    <property type="match status" value="1"/>
</dbReference>
<dbReference type="InterPro" id="IPR012675">
    <property type="entry name" value="Beta-grasp_dom_sf"/>
</dbReference>
<dbReference type="Gene3D" id="3.10.20.30">
    <property type="match status" value="1"/>
</dbReference>
<evidence type="ECO:0000256" key="4">
    <source>
        <dbReference type="ARBA" id="ARBA00023004"/>
    </source>
</evidence>
<accession>A0A382IBV7</accession>
<evidence type="ECO:0000259" key="6">
    <source>
        <dbReference type="PROSITE" id="PS51085"/>
    </source>
</evidence>